<gene>
    <name evidence="2" type="ORF">FK529_05505</name>
</gene>
<reference evidence="2 3" key="1">
    <citation type="submission" date="2019-06" db="EMBL/GenBank/DDBJ databases">
        <title>Tsukamurella conjunctivitidis sp. nov., Tsukamurella assacharolytica sp. nov. and Tsukamurella sputae sp. nov. isolated from patients with conjunctivitis, bacteraemia (lymphoma) and respiratory infection (sputum) in Hong Kong.</title>
        <authorList>
            <person name="Teng J.L.L."/>
            <person name="Lee H.H."/>
            <person name="Fong J.Y.H."/>
            <person name="Fok K.M.N."/>
            <person name="Lau S.K.P."/>
            <person name="Woo P.C.Y."/>
        </authorList>
    </citation>
    <scope>NUCLEOTIDE SEQUENCE [LARGE SCALE GENOMIC DNA]</scope>
    <source>
        <strain evidence="2 3">HKU71</strain>
    </source>
</reference>
<dbReference type="EMBL" id="VIGW01000002">
    <property type="protein sequence ID" value="TWS20781.1"/>
    <property type="molecule type" value="Genomic_DNA"/>
</dbReference>
<keyword evidence="3" id="KW-1185">Reference proteome</keyword>
<dbReference type="AlphaFoldDB" id="A0A5C5RF95"/>
<dbReference type="Proteomes" id="UP000317291">
    <property type="component" value="Unassembled WGS sequence"/>
</dbReference>
<evidence type="ECO:0000313" key="3">
    <source>
        <dbReference type="Proteomes" id="UP000317291"/>
    </source>
</evidence>
<protein>
    <submittedName>
        <fullName evidence="2">Uncharacterized protein</fullName>
    </submittedName>
</protein>
<sequence length="91" mass="8830">MAKIRDDFEGAVWLPDGTTLVAGDTVPRGATVGEHLLAETKAPAKSKAGTKDPGKPETGTPATGDPGTGDGADGDPAGTKDGDGAGEAAGQ</sequence>
<accession>A0A5C5RF95</accession>
<dbReference type="OrthoDB" id="5126503at2"/>
<comment type="caution">
    <text evidence="2">The sequence shown here is derived from an EMBL/GenBank/DDBJ whole genome shotgun (WGS) entry which is preliminary data.</text>
</comment>
<evidence type="ECO:0000256" key="1">
    <source>
        <dbReference type="SAM" id="MobiDB-lite"/>
    </source>
</evidence>
<feature type="region of interest" description="Disordered" evidence="1">
    <location>
        <begin position="31"/>
        <end position="91"/>
    </location>
</feature>
<evidence type="ECO:0000313" key="2">
    <source>
        <dbReference type="EMBL" id="TWS20781.1"/>
    </source>
</evidence>
<name>A0A5C5RF95_9ACTN</name>
<dbReference type="RefSeq" id="WP_146560000.1">
    <property type="nucleotide sequence ID" value="NZ_VIGW01000002.1"/>
</dbReference>
<organism evidence="2 3">
    <name type="scientific">Tsukamurella asaccharolytica</name>
    <dbReference type="NCBI Taxonomy" id="2592067"/>
    <lineage>
        <taxon>Bacteria</taxon>
        <taxon>Bacillati</taxon>
        <taxon>Actinomycetota</taxon>
        <taxon>Actinomycetes</taxon>
        <taxon>Mycobacteriales</taxon>
        <taxon>Tsukamurellaceae</taxon>
        <taxon>Tsukamurella</taxon>
    </lineage>
</organism>
<proteinExistence type="predicted"/>